<comment type="subcellular location">
    <subcellularLocation>
        <location evidence="2">Cytoplasm</location>
    </subcellularLocation>
</comment>
<evidence type="ECO:0000256" key="1">
    <source>
        <dbReference type="ARBA" id="ARBA00001974"/>
    </source>
</evidence>
<dbReference type="SUPFAM" id="SSF51905">
    <property type="entry name" value="FAD/NAD(P)-binding domain"/>
    <property type="match status" value="1"/>
</dbReference>
<accession>A0AAV5WRG6</accession>
<keyword evidence="10" id="KW-1185">Reference proteome</keyword>
<feature type="domain" description="Amine oxidase" evidence="8">
    <location>
        <begin position="24"/>
        <end position="446"/>
    </location>
</feature>
<dbReference type="Pfam" id="PF01593">
    <property type="entry name" value="Amino_oxidase"/>
    <property type="match status" value="1"/>
</dbReference>
<evidence type="ECO:0000256" key="2">
    <source>
        <dbReference type="ARBA" id="ARBA00004496"/>
    </source>
</evidence>
<dbReference type="Gene3D" id="3.90.660.10">
    <property type="match status" value="1"/>
</dbReference>
<sequence length="447" mass="49534">VALMCFMNVVSGQELPVCIIGAGFAGLKAGSDLEKAQIPYIIVEGSSRIGGRVYPLKYEDGYLQYGATYINGNANPIYTIAESNGLVDNNATNEGDDYVPIYIQNEVIEGSDLRDFTDFSDALAEKFGEFSAKGRATETTIEAFNKEYQAFLKKNNRVSRKSRFDQLARMYITEQEDEWAAIMSNFALENYEKFDDGSEDHIEYSLNKQGFKKILDVISANVPQNKIKLNSVVSKVDYSSGNSVELTTATGPMDCSSVIVTCSLGYLKRHARSMFTPSLSLKKISAIQSLGFGNMQKLFLVYDRQWLHDPSYRTIGPSSSNIFGRGLSFDNVPWSKKTVQFWFSGPAVEAIGVMSDQTLMREITAHLKSTLKNVTVPNPKRLIRHMWYQDPLVLGSYSYHTPASVTLGDANAMLADPIMGSNGRPLVMFAGEATESIVYQTTIGAFL</sequence>
<organism evidence="9 10">
    <name type="scientific">Pristionchus fissidentatus</name>
    <dbReference type="NCBI Taxonomy" id="1538716"/>
    <lineage>
        <taxon>Eukaryota</taxon>
        <taxon>Metazoa</taxon>
        <taxon>Ecdysozoa</taxon>
        <taxon>Nematoda</taxon>
        <taxon>Chromadorea</taxon>
        <taxon>Rhabditida</taxon>
        <taxon>Rhabditina</taxon>
        <taxon>Diplogasteromorpha</taxon>
        <taxon>Diplogasteroidea</taxon>
        <taxon>Neodiplogasteridae</taxon>
        <taxon>Pristionchus</taxon>
    </lineage>
</organism>
<evidence type="ECO:0000313" key="10">
    <source>
        <dbReference type="Proteomes" id="UP001432322"/>
    </source>
</evidence>
<dbReference type="InterPro" id="IPR050281">
    <property type="entry name" value="Flavin_monoamine_oxidase"/>
</dbReference>
<comment type="cofactor">
    <cofactor evidence="1">
        <name>FAD</name>
        <dbReference type="ChEBI" id="CHEBI:57692"/>
    </cofactor>
</comment>
<dbReference type="SUPFAM" id="SSF54373">
    <property type="entry name" value="FAD-linked reductases, C-terminal domain"/>
    <property type="match status" value="1"/>
</dbReference>
<dbReference type="GO" id="GO:0046592">
    <property type="term" value="F:polyamine oxidase activity"/>
    <property type="evidence" value="ECO:0007669"/>
    <property type="project" value="TreeGrafter"/>
</dbReference>
<keyword evidence="4" id="KW-0963">Cytoplasm</keyword>
<dbReference type="PANTHER" id="PTHR10742:SF405">
    <property type="entry name" value="PEROXISOMAL N(1)-ACETYL-SPERMINE_SPERMIDINE OXIDASE"/>
    <property type="match status" value="1"/>
</dbReference>
<gene>
    <name evidence="9" type="ORF">PFISCL1PPCAC_24596</name>
</gene>
<comment type="similarity">
    <text evidence="3">Belongs to the flavin monoamine oxidase family.</text>
</comment>
<feature type="non-terminal residue" evidence="9">
    <location>
        <position position="1"/>
    </location>
</feature>
<evidence type="ECO:0000256" key="4">
    <source>
        <dbReference type="ARBA" id="ARBA00022490"/>
    </source>
</evidence>
<dbReference type="EMBL" id="BTSY01000006">
    <property type="protein sequence ID" value="GMT33299.1"/>
    <property type="molecule type" value="Genomic_DNA"/>
</dbReference>
<comment type="caution">
    <text evidence="9">The sequence shown here is derived from an EMBL/GenBank/DDBJ whole genome shotgun (WGS) entry which is preliminary data.</text>
</comment>
<dbReference type="InterPro" id="IPR036188">
    <property type="entry name" value="FAD/NAD-bd_sf"/>
</dbReference>
<evidence type="ECO:0000256" key="5">
    <source>
        <dbReference type="ARBA" id="ARBA00022630"/>
    </source>
</evidence>
<dbReference type="Gene3D" id="3.50.50.60">
    <property type="entry name" value="FAD/NAD(P)-binding domain"/>
    <property type="match status" value="1"/>
</dbReference>
<dbReference type="PANTHER" id="PTHR10742">
    <property type="entry name" value="FLAVIN MONOAMINE OXIDASE"/>
    <property type="match status" value="1"/>
</dbReference>
<feature type="non-terminal residue" evidence="9">
    <location>
        <position position="447"/>
    </location>
</feature>
<proteinExistence type="inferred from homology"/>
<keyword evidence="7" id="KW-0560">Oxidoreductase</keyword>
<evidence type="ECO:0000313" key="9">
    <source>
        <dbReference type="EMBL" id="GMT33299.1"/>
    </source>
</evidence>
<evidence type="ECO:0000256" key="3">
    <source>
        <dbReference type="ARBA" id="ARBA00005995"/>
    </source>
</evidence>
<evidence type="ECO:0000256" key="7">
    <source>
        <dbReference type="ARBA" id="ARBA00023002"/>
    </source>
</evidence>
<dbReference type="InterPro" id="IPR002937">
    <property type="entry name" value="Amino_oxidase"/>
</dbReference>
<reference evidence="9" key="1">
    <citation type="submission" date="2023-10" db="EMBL/GenBank/DDBJ databases">
        <title>Genome assembly of Pristionchus species.</title>
        <authorList>
            <person name="Yoshida K."/>
            <person name="Sommer R.J."/>
        </authorList>
    </citation>
    <scope>NUCLEOTIDE SEQUENCE</scope>
    <source>
        <strain evidence="9">RS5133</strain>
    </source>
</reference>
<keyword evidence="5" id="KW-0285">Flavoprotein</keyword>
<dbReference type="AlphaFoldDB" id="A0AAV5WRG6"/>
<name>A0AAV5WRG6_9BILA</name>
<dbReference type="Proteomes" id="UP001432322">
    <property type="component" value="Unassembled WGS sequence"/>
</dbReference>
<evidence type="ECO:0000256" key="6">
    <source>
        <dbReference type="ARBA" id="ARBA00022827"/>
    </source>
</evidence>
<keyword evidence="6" id="KW-0274">FAD</keyword>
<dbReference type="GO" id="GO:0005737">
    <property type="term" value="C:cytoplasm"/>
    <property type="evidence" value="ECO:0007669"/>
    <property type="project" value="UniProtKB-SubCell"/>
</dbReference>
<protein>
    <recommendedName>
        <fullName evidence="8">Amine oxidase domain-containing protein</fullName>
    </recommendedName>
</protein>
<evidence type="ECO:0000259" key="8">
    <source>
        <dbReference type="Pfam" id="PF01593"/>
    </source>
</evidence>